<gene>
    <name evidence="1" type="ORF">ASPBRDRAFT_59065</name>
</gene>
<dbReference type="VEuPathDB" id="FungiDB:ASPBRDRAFT_59065"/>
<evidence type="ECO:0000313" key="1">
    <source>
        <dbReference type="EMBL" id="OJJ67061.1"/>
    </source>
</evidence>
<dbReference type="RefSeq" id="XP_067474310.1">
    <property type="nucleotide sequence ID" value="XM_067627992.1"/>
</dbReference>
<dbReference type="EMBL" id="KV878695">
    <property type="protein sequence ID" value="OJJ67061.1"/>
    <property type="molecule type" value="Genomic_DNA"/>
</dbReference>
<proteinExistence type="predicted"/>
<dbReference type="Proteomes" id="UP000184499">
    <property type="component" value="Unassembled WGS sequence"/>
</dbReference>
<accession>A0A1L9U5V8</accession>
<protein>
    <recommendedName>
        <fullName evidence="3">Dienelactone hydrolase domain-containing protein</fullName>
    </recommendedName>
</protein>
<evidence type="ECO:0008006" key="3">
    <source>
        <dbReference type="Google" id="ProtNLM"/>
    </source>
</evidence>
<organism evidence="1 2">
    <name type="scientific">Aspergillus brasiliensis (strain CBS 101740 / IMI 381727 / IBT 21946)</name>
    <dbReference type="NCBI Taxonomy" id="767769"/>
    <lineage>
        <taxon>Eukaryota</taxon>
        <taxon>Fungi</taxon>
        <taxon>Dikarya</taxon>
        <taxon>Ascomycota</taxon>
        <taxon>Pezizomycotina</taxon>
        <taxon>Eurotiomycetes</taxon>
        <taxon>Eurotiomycetidae</taxon>
        <taxon>Eurotiales</taxon>
        <taxon>Aspergillaceae</taxon>
        <taxon>Aspergillus</taxon>
        <taxon>Aspergillus subgen. Circumdati</taxon>
    </lineage>
</organism>
<evidence type="ECO:0000313" key="2">
    <source>
        <dbReference type="Proteomes" id="UP000184499"/>
    </source>
</evidence>
<dbReference type="AlphaFoldDB" id="A0A1L9U5V8"/>
<keyword evidence="2" id="KW-1185">Reference proteome</keyword>
<name>A0A1L9U5V8_ASPBC</name>
<dbReference type="GeneID" id="93580480"/>
<sequence>MSDCCLNWVSLEWHTPRNCYRAGAEFEVAVLLIHDLFRWAFTQRSTIGGPSGGRAAIQKLIRELETQQIGVPVQIMAPGHDSQAFNNVVLPTLGVPYQSQYFPSSSHGFATPGKLNEREKMWDAERAKDAAVLWFHHWLRKQRKQN</sequence>
<reference evidence="2" key="1">
    <citation type="journal article" date="2017" name="Genome Biol.">
        <title>Comparative genomics reveals high biological diversity and specific adaptations in the industrially and medically important fungal genus Aspergillus.</title>
        <authorList>
            <person name="de Vries R.P."/>
            <person name="Riley R."/>
            <person name="Wiebenga A."/>
            <person name="Aguilar-Osorio G."/>
            <person name="Amillis S."/>
            <person name="Uchima C.A."/>
            <person name="Anderluh G."/>
            <person name="Asadollahi M."/>
            <person name="Askin M."/>
            <person name="Barry K."/>
            <person name="Battaglia E."/>
            <person name="Bayram O."/>
            <person name="Benocci T."/>
            <person name="Braus-Stromeyer S.A."/>
            <person name="Caldana C."/>
            <person name="Canovas D."/>
            <person name="Cerqueira G.C."/>
            <person name="Chen F."/>
            <person name="Chen W."/>
            <person name="Choi C."/>
            <person name="Clum A."/>
            <person name="Dos Santos R.A."/>
            <person name="Damasio A.R."/>
            <person name="Diallinas G."/>
            <person name="Emri T."/>
            <person name="Fekete E."/>
            <person name="Flipphi M."/>
            <person name="Freyberg S."/>
            <person name="Gallo A."/>
            <person name="Gournas C."/>
            <person name="Habgood R."/>
            <person name="Hainaut M."/>
            <person name="Harispe M.L."/>
            <person name="Henrissat B."/>
            <person name="Hilden K.S."/>
            <person name="Hope R."/>
            <person name="Hossain A."/>
            <person name="Karabika E."/>
            <person name="Karaffa L."/>
            <person name="Karanyi Z."/>
            <person name="Krasevec N."/>
            <person name="Kuo A."/>
            <person name="Kusch H."/>
            <person name="LaButti K."/>
            <person name="Lagendijk E.L."/>
            <person name="Lapidus A."/>
            <person name="Levasseur A."/>
            <person name="Lindquist E."/>
            <person name="Lipzen A."/>
            <person name="Logrieco A.F."/>
            <person name="MacCabe A."/>
            <person name="Maekelae M.R."/>
            <person name="Malavazi I."/>
            <person name="Melin P."/>
            <person name="Meyer V."/>
            <person name="Mielnichuk N."/>
            <person name="Miskei M."/>
            <person name="Molnar A.P."/>
            <person name="Mule G."/>
            <person name="Ngan C.Y."/>
            <person name="Orejas M."/>
            <person name="Orosz E."/>
            <person name="Ouedraogo J.P."/>
            <person name="Overkamp K.M."/>
            <person name="Park H.-S."/>
            <person name="Perrone G."/>
            <person name="Piumi F."/>
            <person name="Punt P.J."/>
            <person name="Ram A.F."/>
            <person name="Ramon A."/>
            <person name="Rauscher S."/>
            <person name="Record E."/>
            <person name="Riano-Pachon D.M."/>
            <person name="Robert V."/>
            <person name="Roehrig J."/>
            <person name="Ruller R."/>
            <person name="Salamov A."/>
            <person name="Salih N.S."/>
            <person name="Samson R.A."/>
            <person name="Sandor E."/>
            <person name="Sanguinetti M."/>
            <person name="Schuetze T."/>
            <person name="Sepcic K."/>
            <person name="Shelest E."/>
            <person name="Sherlock G."/>
            <person name="Sophianopoulou V."/>
            <person name="Squina F.M."/>
            <person name="Sun H."/>
            <person name="Susca A."/>
            <person name="Todd R.B."/>
            <person name="Tsang A."/>
            <person name="Unkles S.E."/>
            <person name="van de Wiele N."/>
            <person name="van Rossen-Uffink D."/>
            <person name="Oliveira J.V."/>
            <person name="Vesth T.C."/>
            <person name="Visser J."/>
            <person name="Yu J.-H."/>
            <person name="Zhou M."/>
            <person name="Andersen M.R."/>
            <person name="Archer D.B."/>
            <person name="Baker S.E."/>
            <person name="Benoit I."/>
            <person name="Brakhage A.A."/>
            <person name="Braus G.H."/>
            <person name="Fischer R."/>
            <person name="Frisvad J.C."/>
            <person name="Goldman G.H."/>
            <person name="Houbraken J."/>
            <person name="Oakley B."/>
            <person name="Pocsi I."/>
            <person name="Scazzocchio C."/>
            <person name="Seiboth B."/>
            <person name="vanKuyk P.A."/>
            <person name="Wortman J."/>
            <person name="Dyer P.S."/>
            <person name="Grigoriev I.V."/>
        </authorList>
    </citation>
    <scope>NUCLEOTIDE SEQUENCE [LARGE SCALE GENOMIC DNA]</scope>
    <source>
        <strain evidence="2">CBS 101740 / IMI 381727 / IBT 21946</strain>
    </source>
</reference>
<dbReference type="STRING" id="767769.A0A1L9U5V8"/>